<name>A0A7H0VDC1_9FLAO</name>
<evidence type="ECO:0000313" key="5">
    <source>
        <dbReference type="Proteomes" id="UP000516305"/>
    </source>
</evidence>
<evidence type="ECO:0000256" key="1">
    <source>
        <dbReference type="SAM" id="MobiDB-lite"/>
    </source>
</evidence>
<proteinExistence type="predicted"/>
<dbReference type="KEGG" id="chyd:H4K34_15265"/>
<feature type="signal peptide" evidence="2">
    <location>
        <begin position="1"/>
        <end position="19"/>
    </location>
</feature>
<dbReference type="InterPro" id="IPR043781">
    <property type="entry name" value="DUF5723"/>
</dbReference>
<dbReference type="EMBL" id="CP060139">
    <property type="protein sequence ID" value="QNR23719.1"/>
    <property type="molecule type" value="Genomic_DNA"/>
</dbReference>
<feature type="domain" description="DUF5723" evidence="3">
    <location>
        <begin position="39"/>
        <end position="407"/>
    </location>
</feature>
<dbReference type="Proteomes" id="UP000516305">
    <property type="component" value="Chromosome"/>
</dbReference>
<dbReference type="AlphaFoldDB" id="A0A7H0VDC1"/>
<accession>A0A7H0VDC1</accession>
<evidence type="ECO:0000313" key="4">
    <source>
        <dbReference type="EMBL" id="QNR23719.1"/>
    </source>
</evidence>
<feature type="region of interest" description="Disordered" evidence="1">
    <location>
        <begin position="442"/>
        <end position="462"/>
    </location>
</feature>
<keyword evidence="5" id="KW-1185">Reference proteome</keyword>
<dbReference type="RefSeq" id="WP_210758254.1">
    <property type="nucleotide sequence ID" value="NZ_CP060139.1"/>
</dbReference>
<keyword evidence="2" id="KW-0732">Signal</keyword>
<sequence>MKKLGLFLLGLGFSIGLSAQSDMMLYNFNAIPQVHHTNPAYPQQTKWYIGLPAISGISTHYHNSGFALVDIFEKGTDINQNLAELSNNLDERSQLNLNNRVELLGVGFKTGKGFVTLGATQNIDFKMDLPYQLFQILFSGDGSLTNLDLNTFDLETINRTNFYLGYQHKFLEDRLTVGLKAKYIFVQQHAYIERMNLSLRNDGNYNIKATSDILIHTSGPSAFESFEDQEIMDVALPNNTGFAFDFGAFYQINDKFDVSASVLDLGSITYNSYNRDYVSEGTFDFEGVEIDLSKDDFSNVGNATADSLEKAFNFREEDGKSYSRSLMSQAYASFNYHLTPKHSFGALFHTRIWNGEMFNDYGINYVGRLSRTFQFTAGYSIINGTMHNVGAGFDLKLGAVQLYLMSDNVMAADYATVQTTNFRFGINLSFYGKRAKGMSKQEKKVKEQKEEAAETASLLYKF</sequence>
<feature type="chain" id="PRO_5028911208" description="DUF5723 domain-containing protein" evidence="2">
    <location>
        <begin position="20"/>
        <end position="462"/>
    </location>
</feature>
<gene>
    <name evidence="4" type="ORF">H4K34_15265</name>
</gene>
<reference evidence="4 5" key="1">
    <citation type="submission" date="2020-08" db="EMBL/GenBank/DDBJ databases">
        <title>Croceimicrobium hydrocarbonivorans gen. nov., sp. nov., a novel marine bacterium isolated from a bacterial consortium that degrades polyethylene terephthalate.</title>
        <authorList>
            <person name="Liu R."/>
        </authorList>
    </citation>
    <scope>NUCLEOTIDE SEQUENCE [LARGE SCALE GENOMIC DNA]</scope>
    <source>
        <strain evidence="4 5">A20-9</strain>
    </source>
</reference>
<organism evidence="4 5">
    <name type="scientific">Croceimicrobium hydrocarbonivorans</name>
    <dbReference type="NCBI Taxonomy" id="2761580"/>
    <lineage>
        <taxon>Bacteria</taxon>
        <taxon>Pseudomonadati</taxon>
        <taxon>Bacteroidota</taxon>
        <taxon>Flavobacteriia</taxon>
        <taxon>Flavobacteriales</taxon>
        <taxon>Owenweeksiaceae</taxon>
        <taxon>Croceimicrobium</taxon>
    </lineage>
</organism>
<dbReference type="Pfam" id="PF18990">
    <property type="entry name" value="DUF5723"/>
    <property type="match status" value="1"/>
</dbReference>
<feature type="compositionally biased region" description="Basic and acidic residues" evidence="1">
    <location>
        <begin position="442"/>
        <end position="452"/>
    </location>
</feature>
<evidence type="ECO:0000259" key="3">
    <source>
        <dbReference type="Pfam" id="PF18990"/>
    </source>
</evidence>
<evidence type="ECO:0000256" key="2">
    <source>
        <dbReference type="SAM" id="SignalP"/>
    </source>
</evidence>
<protein>
    <recommendedName>
        <fullName evidence="3">DUF5723 domain-containing protein</fullName>
    </recommendedName>
</protein>